<evidence type="ECO:0000256" key="5">
    <source>
        <dbReference type="ARBA" id="ARBA00022490"/>
    </source>
</evidence>
<dbReference type="NCBIfam" id="NF001859">
    <property type="entry name" value="PRK00591.1"/>
    <property type="match status" value="1"/>
</dbReference>
<comment type="subcellular location">
    <subcellularLocation>
        <location evidence="2 7">Cytoplasm</location>
    </subcellularLocation>
</comment>
<evidence type="ECO:0000313" key="10">
    <source>
        <dbReference type="EMBL" id="AEH51718.1"/>
    </source>
</evidence>
<accession>F7YVQ3</accession>
<evidence type="ECO:0000256" key="3">
    <source>
        <dbReference type="ARBA" id="ARBA00010835"/>
    </source>
</evidence>
<evidence type="ECO:0000256" key="7">
    <source>
        <dbReference type="HAMAP-Rule" id="MF_00093"/>
    </source>
</evidence>
<dbReference type="STRING" id="688269.Theth_1671"/>
<comment type="PTM">
    <text evidence="7">Methylated by PrmC. Methylation increases the termination efficiency of RF1.</text>
</comment>
<dbReference type="InterPro" id="IPR050057">
    <property type="entry name" value="Prokaryotic/Mito_RF"/>
</dbReference>
<dbReference type="InterPro" id="IPR045853">
    <property type="entry name" value="Pep_chain_release_fac_I_sf"/>
</dbReference>
<dbReference type="OrthoDB" id="9806673at2"/>
<feature type="modified residue" description="N5-methylglutamine" evidence="7">
    <location>
        <position position="227"/>
    </location>
</feature>
<dbReference type="GO" id="GO:0016149">
    <property type="term" value="F:translation release factor activity, codon specific"/>
    <property type="evidence" value="ECO:0007669"/>
    <property type="project" value="UniProtKB-UniRule"/>
</dbReference>
<dbReference type="InterPro" id="IPR004373">
    <property type="entry name" value="RF-1"/>
</dbReference>
<evidence type="ECO:0000256" key="2">
    <source>
        <dbReference type="ARBA" id="ARBA00004496"/>
    </source>
</evidence>
<protein>
    <recommendedName>
        <fullName evidence="7 8">Peptide chain release factor 1</fullName>
        <shortName evidence="7">RF-1</shortName>
    </recommendedName>
</protein>
<reference evidence="10 11" key="1">
    <citation type="submission" date="2010-11" db="EMBL/GenBank/DDBJ databases">
        <title>The complete genome of Thermotoga thermarum DSM 5069.</title>
        <authorList>
            <consortium name="US DOE Joint Genome Institute (JGI-PGF)"/>
            <person name="Lucas S."/>
            <person name="Copeland A."/>
            <person name="Lapidus A."/>
            <person name="Bruce D."/>
            <person name="Goodwin L."/>
            <person name="Pitluck S."/>
            <person name="Kyrpides N."/>
            <person name="Mavromatis K."/>
            <person name="Ivanova N."/>
            <person name="Zeytun A."/>
            <person name="Brettin T."/>
            <person name="Detter J.C."/>
            <person name="Tapia R."/>
            <person name="Han C."/>
            <person name="Land M."/>
            <person name="Hauser L."/>
            <person name="Markowitz V."/>
            <person name="Cheng J.-F."/>
            <person name="Hugenholtz P."/>
            <person name="Woyke T."/>
            <person name="Wu D."/>
            <person name="Spring S."/>
            <person name="Schroeder M."/>
            <person name="Brambilla E."/>
            <person name="Klenk H.-P."/>
            <person name="Eisen J.A."/>
        </authorList>
    </citation>
    <scope>NUCLEOTIDE SEQUENCE [LARGE SCALE GENOMIC DNA]</scope>
    <source>
        <strain evidence="10 11">DSM 5069</strain>
    </source>
</reference>
<dbReference type="Gene3D" id="3.30.70.1660">
    <property type="match status" value="2"/>
</dbReference>
<keyword evidence="4 7" id="KW-0488">Methylation</keyword>
<dbReference type="GO" id="GO:0005829">
    <property type="term" value="C:cytosol"/>
    <property type="evidence" value="ECO:0007669"/>
    <property type="project" value="UniProtKB-ARBA"/>
</dbReference>
<evidence type="ECO:0000256" key="4">
    <source>
        <dbReference type="ARBA" id="ARBA00022481"/>
    </source>
</evidence>
<dbReference type="SUPFAM" id="SSF75620">
    <property type="entry name" value="Release factor"/>
    <property type="match status" value="1"/>
</dbReference>
<dbReference type="InterPro" id="IPR000352">
    <property type="entry name" value="Pep_chain_release_fac_I"/>
</dbReference>
<dbReference type="InterPro" id="IPR005139">
    <property type="entry name" value="PCRF"/>
</dbReference>
<evidence type="ECO:0000313" key="11">
    <source>
        <dbReference type="Proteomes" id="UP000006804"/>
    </source>
</evidence>
<keyword evidence="6 7" id="KW-0648">Protein biosynthesis</keyword>
<dbReference type="HAMAP" id="MF_00093">
    <property type="entry name" value="Rel_fac_1"/>
    <property type="match status" value="1"/>
</dbReference>
<dbReference type="FunFam" id="3.30.70.1660:FF:000004">
    <property type="entry name" value="Peptide chain release factor 1"/>
    <property type="match status" value="1"/>
</dbReference>
<comment type="similarity">
    <text evidence="3 7">Belongs to the prokaryotic/mitochondrial release factor family.</text>
</comment>
<dbReference type="SMART" id="SM00937">
    <property type="entry name" value="PCRF"/>
    <property type="match status" value="1"/>
</dbReference>
<dbReference type="Pfam" id="PF03462">
    <property type="entry name" value="PCRF"/>
    <property type="match status" value="1"/>
</dbReference>
<keyword evidence="11" id="KW-1185">Reference proteome</keyword>
<feature type="domain" description="Peptide chain release factor" evidence="9">
    <location>
        <begin position="65"/>
        <end position="171"/>
    </location>
</feature>
<dbReference type="FunFam" id="3.30.160.20:FF:000004">
    <property type="entry name" value="Peptide chain release factor 1"/>
    <property type="match status" value="1"/>
</dbReference>
<gene>
    <name evidence="7" type="primary">prfA</name>
    <name evidence="10" type="ORF">Theth_1671</name>
</gene>
<dbReference type="NCBIfam" id="TIGR00019">
    <property type="entry name" value="prfA"/>
    <property type="match status" value="1"/>
</dbReference>
<dbReference type="FunFam" id="3.30.70.1660:FF:000002">
    <property type="entry name" value="Peptide chain release factor 1"/>
    <property type="match status" value="1"/>
</dbReference>
<dbReference type="HOGENOM" id="CLU_036856_0_1_0"/>
<dbReference type="PATRIC" id="fig|688269.3.peg.1718"/>
<dbReference type="EMBL" id="CP002351">
    <property type="protein sequence ID" value="AEH51718.1"/>
    <property type="molecule type" value="Genomic_DNA"/>
</dbReference>
<keyword evidence="5 7" id="KW-0963">Cytoplasm</keyword>
<evidence type="ECO:0000256" key="8">
    <source>
        <dbReference type="NCBIfam" id="TIGR00019"/>
    </source>
</evidence>
<comment type="function">
    <text evidence="1 7">Peptide chain release factor 1 directs the termination of translation in response to the peptide chain termination codons UAG and UAA.</text>
</comment>
<organism evidence="10 11">
    <name type="scientific">Pseudothermotoga thermarum DSM 5069</name>
    <dbReference type="NCBI Taxonomy" id="688269"/>
    <lineage>
        <taxon>Bacteria</taxon>
        <taxon>Thermotogati</taxon>
        <taxon>Thermotogota</taxon>
        <taxon>Thermotogae</taxon>
        <taxon>Thermotogales</taxon>
        <taxon>Thermotogaceae</taxon>
        <taxon>Pseudothermotoga</taxon>
    </lineage>
</organism>
<dbReference type="PANTHER" id="PTHR43804">
    <property type="entry name" value="LD18447P"/>
    <property type="match status" value="1"/>
</dbReference>
<evidence type="ECO:0000256" key="6">
    <source>
        <dbReference type="ARBA" id="ARBA00022917"/>
    </source>
</evidence>
<dbReference type="AlphaFoldDB" id="F7YVQ3"/>
<dbReference type="Pfam" id="PF00472">
    <property type="entry name" value="RF-1"/>
    <property type="match status" value="1"/>
</dbReference>
<dbReference type="RefSeq" id="WP_013932926.1">
    <property type="nucleotide sequence ID" value="NC_015707.1"/>
</dbReference>
<dbReference type="PANTHER" id="PTHR43804:SF7">
    <property type="entry name" value="LD18447P"/>
    <property type="match status" value="1"/>
</dbReference>
<dbReference type="Proteomes" id="UP000006804">
    <property type="component" value="Chromosome"/>
</dbReference>
<dbReference type="Gene3D" id="6.10.140.1950">
    <property type="match status" value="1"/>
</dbReference>
<dbReference type="Gene3D" id="3.30.160.20">
    <property type="match status" value="1"/>
</dbReference>
<name>F7YVQ3_9THEM</name>
<sequence length="352" mass="40101">MIEVVESAVNELKEKLAKIEIQLSDPKLTSDQIKSLAVEYSKIKEILETYDKLKQCEEEIEFWQEALNEDPSLESELIKAKANYETLLSQLISLLLPTEEHNNVIMEIRAGTGGEEAALFAADLFRMYSRYAERKGWKVEVLDFHDTGLGGFKEIVLSITGKSAYKILRLESGVHRVQRVPITESSGRIHTSTATVAVLPEVSEVEVVIDPKDLKIETCKASGHGGQYVNKTESAVRITHIPTGIIVTCQSERSQHQNRERAFAILRSKLYELKQMEINKELSQQRKSQIGTAERSEKIRTYNFPQNRVTDHRINYTSYRLQEILDGDLDEIITKLLEHELVQQLKQKVSTS</sequence>
<proteinExistence type="inferred from homology"/>
<evidence type="ECO:0000256" key="1">
    <source>
        <dbReference type="ARBA" id="ARBA00002986"/>
    </source>
</evidence>
<dbReference type="KEGG" id="tta:Theth_1671"/>
<dbReference type="eggNOG" id="COG0216">
    <property type="taxonomic scope" value="Bacteria"/>
</dbReference>
<evidence type="ECO:0000259" key="9">
    <source>
        <dbReference type="SMART" id="SM00937"/>
    </source>
</evidence>